<sequence length="244" mass="27349">MKILLIIVAIIAVAVFVFFMGGQPPLRGAGQLAASGQTVIVSRARPPFSFAPAADMQLQSLGNRTLRPKTRHSVDGDARIWFAVYSNGTGTLITAVADTEGTWEWEAAHHPAFPAIRAQQYAYKGETLYENLMQLDGGSDPFCTDHAACLVYRAKLLLNFRRTQVIMEYHEPVPEARIRDIAFDGTALNAFQQRARKTCEILMTDKAWLEDNIKGFKKLDGADDRYSRTRLSRWVGEMEREGRP</sequence>
<evidence type="ECO:0000313" key="1">
    <source>
        <dbReference type="EMBL" id="SFV72691.1"/>
    </source>
</evidence>
<evidence type="ECO:0000313" key="2">
    <source>
        <dbReference type="Proteomes" id="UP000186323"/>
    </source>
</evidence>
<protein>
    <submittedName>
        <fullName evidence="1">Uncharacterized protein</fullName>
    </submittedName>
</protein>
<dbReference type="Proteomes" id="UP000186323">
    <property type="component" value="Chromosome I"/>
</dbReference>
<dbReference type="EMBL" id="LT630450">
    <property type="protein sequence ID" value="SFV72691.1"/>
    <property type="molecule type" value="Genomic_DNA"/>
</dbReference>
<reference evidence="2" key="1">
    <citation type="submission" date="2016-10" db="EMBL/GenBank/DDBJ databases">
        <authorList>
            <person name="Wegmann U."/>
        </authorList>
    </citation>
    <scope>NUCLEOTIDE SEQUENCE [LARGE SCALE GENOMIC DNA]</scope>
</reference>
<dbReference type="Pfam" id="PF16143">
    <property type="entry name" value="DUF4851"/>
    <property type="match status" value="1"/>
</dbReference>
<dbReference type="InterPro" id="IPR032323">
    <property type="entry name" value="DUF4851"/>
</dbReference>
<dbReference type="RefSeq" id="WP_072333442.1">
    <property type="nucleotide sequence ID" value="NZ_LT630450.1"/>
</dbReference>
<dbReference type="KEGG" id="dpg:DESPIGER_0817"/>
<dbReference type="AlphaFoldDB" id="A0A1K1LDA0"/>
<organism evidence="1 2">
    <name type="scientific">Desulfovibrio piger</name>
    <dbReference type="NCBI Taxonomy" id="901"/>
    <lineage>
        <taxon>Bacteria</taxon>
        <taxon>Pseudomonadati</taxon>
        <taxon>Thermodesulfobacteriota</taxon>
        <taxon>Desulfovibrionia</taxon>
        <taxon>Desulfovibrionales</taxon>
        <taxon>Desulfovibrionaceae</taxon>
        <taxon>Desulfovibrio</taxon>
    </lineage>
</organism>
<proteinExistence type="predicted"/>
<name>A0A1K1LDA0_9BACT</name>
<gene>
    <name evidence="1" type="ORF">DESPIGER_0817</name>
</gene>
<accession>A0A1K1LDA0</accession>
<keyword evidence="2" id="KW-1185">Reference proteome</keyword>